<name>U2P3X4_9BACT</name>
<keyword evidence="2" id="KW-1185">Reference proteome</keyword>
<accession>U2P3X4</accession>
<dbReference type="Proteomes" id="UP000016648">
    <property type="component" value="Unassembled WGS sequence"/>
</dbReference>
<comment type="caution">
    <text evidence="1">The sequence shown here is derived from an EMBL/GenBank/DDBJ whole genome shotgun (WGS) entry which is preliminary data.</text>
</comment>
<gene>
    <name evidence="1" type="ORF">HMPREF9135_0874</name>
</gene>
<proteinExistence type="predicted"/>
<reference evidence="1 2" key="1">
    <citation type="submission" date="2013-08" db="EMBL/GenBank/DDBJ databases">
        <authorList>
            <person name="Durkin A.S."/>
            <person name="Haft D.R."/>
            <person name="McCorrison J."/>
            <person name="Torralba M."/>
            <person name="Gillis M."/>
            <person name="Haft D.H."/>
            <person name="Methe B."/>
            <person name="Sutton G."/>
            <person name="Nelson K.E."/>
        </authorList>
    </citation>
    <scope>NUCLEOTIDE SEQUENCE [LARGE SCALE GENOMIC DNA]</scope>
    <source>
        <strain evidence="1 2">F0067</strain>
    </source>
</reference>
<dbReference type="AlphaFoldDB" id="U2P3X4"/>
<evidence type="ECO:0000313" key="1">
    <source>
        <dbReference type="EMBL" id="ERK38384.1"/>
    </source>
</evidence>
<dbReference type="EMBL" id="AWEY01000039">
    <property type="protein sequence ID" value="ERK38384.1"/>
    <property type="molecule type" value="Genomic_DNA"/>
</dbReference>
<organism evidence="1 2">
    <name type="scientific">Segatella baroniae F0067</name>
    <dbReference type="NCBI Taxonomy" id="1115809"/>
    <lineage>
        <taxon>Bacteria</taxon>
        <taxon>Pseudomonadati</taxon>
        <taxon>Bacteroidota</taxon>
        <taxon>Bacteroidia</taxon>
        <taxon>Bacteroidales</taxon>
        <taxon>Prevotellaceae</taxon>
        <taxon>Segatella</taxon>
    </lineage>
</organism>
<protein>
    <submittedName>
        <fullName evidence="1">Uncharacterized protein</fullName>
    </submittedName>
</protein>
<dbReference type="PATRIC" id="fig|1115809.3.peg.2314"/>
<sequence>MAFSDTKHRYFFAKNLDNAGKYHKFATMICEYHAKRNYRIQNKTNQKVTCLTFGANRQDSISIHQDCIIAVCFLSISLQLLIRQAFHRLTPLYI</sequence>
<evidence type="ECO:0000313" key="2">
    <source>
        <dbReference type="Proteomes" id="UP000016648"/>
    </source>
</evidence>